<evidence type="ECO:0000256" key="1">
    <source>
        <dbReference type="ARBA" id="ARBA00004162"/>
    </source>
</evidence>
<dbReference type="InterPro" id="IPR024449">
    <property type="entry name" value="Anti-sigma_RsgI_N"/>
</dbReference>
<keyword evidence="3" id="KW-0812">Transmembrane</keyword>
<evidence type="ECO:0000256" key="2">
    <source>
        <dbReference type="ARBA" id="ARBA00022475"/>
    </source>
</evidence>
<feature type="compositionally biased region" description="Basic and acidic residues" evidence="6">
    <location>
        <begin position="360"/>
        <end position="380"/>
    </location>
</feature>
<dbReference type="Pfam" id="PF23750">
    <property type="entry name" value="RsgI_M"/>
    <property type="match status" value="1"/>
</dbReference>
<accession>A0ABS1JBB7</accession>
<feature type="domain" description="RsgI N-terminal anti-sigma" evidence="7">
    <location>
        <begin position="3"/>
        <end position="50"/>
    </location>
</feature>
<feature type="compositionally biased region" description="Basic and acidic residues" evidence="6">
    <location>
        <begin position="391"/>
        <end position="422"/>
    </location>
</feature>
<evidence type="ECO:0000259" key="7">
    <source>
        <dbReference type="PROSITE" id="PS51849"/>
    </source>
</evidence>
<evidence type="ECO:0000256" key="4">
    <source>
        <dbReference type="ARBA" id="ARBA00022989"/>
    </source>
</evidence>
<gene>
    <name evidence="8" type="ORF">JJB07_12560</name>
</gene>
<dbReference type="Pfam" id="PF12791">
    <property type="entry name" value="RsgI_N"/>
    <property type="match status" value="1"/>
</dbReference>
<feature type="compositionally biased region" description="Low complexity" evidence="6">
    <location>
        <begin position="381"/>
        <end position="390"/>
    </location>
</feature>
<keyword evidence="9" id="KW-1185">Reference proteome</keyword>
<evidence type="ECO:0000256" key="6">
    <source>
        <dbReference type="SAM" id="MobiDB-lite"/>
    </source>
</evidence>
<reference evidence="8 9" key="1">
    <citation type="submission" date="2021-01" db="EMBL/GenBank/DDBJ databases">
        <title>Tumebacillus sp. strain ITR2 16S ribosomal RNA gene Genome sequencing and assembly.</title>
        <authorList>
            <person name="Kang M."/>
        </authorList>
    </citation>
    <scope>NUCLEOTIDE SEQUENCE [LARGE SCALE GENOMIC DNA]</scope>
    <source>
        <strain evidence="8 9">ITR2</strain>
    </source>
</reference>
<feature type="compositionally biased region" description="Basic and acidic residues" evidence="6">
    <location>
        <begin position="317"/>
        <end position="334"/>
    </location>
</feature>
<protein>
    <submittedName>
        <fullName evidence="8">Anti-sigma factor domain-containing protein</fullName>
    </submittedName>
</protein>
<comment type="subcellular location">
    <subcellularLocation>
        <location evidence="1">Cell membrane</location>
        <topology evidence="1">Single-pass membrane protein</topology>
    </subcellularLocation>
</comment>
<feature type="region of interest" description="Disordered" evidence="6">
    <location>
        <begin position="284"/>
        <end position="442"/>
    </location>
</feature>
<dbReference type="PROSITE" id="PS51849">
    <property type="entry name" value="RSGI_N"/>
    <property type="match status" value="1"/>
</dbReference>
<dbReference type="Proteomes" id="UP000602284">
    <property type="component" value="Unassembled WGS sequence"/>
</dbReference>
<evidence type="ECO:0000256" key="5">
    <source>
        <dbReference type="ARBA" id="ARBA00023136"/>
    </source>
</evidence>
<dbReference type="RefSeq" id="WP_201635507.1">
    <property type="nucleotide sequence ID" value="NZ_JAEQNB010000003.1"/>
</dbReference>
<evidence type="ECO:0000256" key="3">
    <source>
        <dbReference type="ARBA" id="ARBA00022692"/>
    </source>
</evidence>
<keyword evidence="5" id="KW-0472">Membrane</keyword>
<organism evidence="8 9">
    <name type="scientific">Tumebacillus amylolyticus</name>
    <dbReference type="NCBI Taxonomy" id="2801339"/>
    <lineage>
        <taxon>Bacteria</taxon>
        <taxon>Bacillati</taxon>
        <taxon>Bacillota</taxon>
        <taxon>Bacilli</taxon>
        <taxon>Bacillales</taxon>
        <taxon>Alicyclobacillaceae</taxon>
        <taxon>Tumebacillus</taxon>
    </lineage>
</organism>
<name>A0ABS1JBB7_9BACL</name>
<sequence length="442" mass="48387">MQNKGIVMQIANEQAIVMTKDCQFRKIPFLDGMAVGLEVELPGELRSVPSTNKTKKSWYAKPWRKTSLVAASVLLAVGLWGSQSFLGETPAYAYVTVDINPSVELSIDKNQEVLAAVALNEEAEDVVRDLKLKGLSVNQAVESLAQAAQSKGFFQDKTEVIITASAAVDEEKLKQENVDLVKLEDDLVSKVKTLAVQQNPGVEVEGLLVSKEVREAAKQEGVSPGKYALYLNATSNGIDVSLDDLKKQPIHKVVDQQPQMAEVVHQMQGGQELDSLLKTLKEEGKPKLLNQGKAKGILPSGETKQSDEGQKIPPGQAKKDDNTSNKQDDSKKVEPPSQSKSNDREQNSKSNNGNNGKGSSKKDDDGHSTGKDNGKNDKSKAQQQSNSSSKNNDKNDKQSGYKKDDSRSNSNKNDHNDKKSDPKYQSQSRGYYDLHIKMPSLH</sequence>
<dbReference type="InterPro" id="IPR055431">
    <property type="entry name" value="RsgI_M"/>
</dbReference>
<evidence type="ECO:0000313" key="8">
    <source>
        <dbReference type="EMBL" id="MBL0387485.1"/>
    </source>
</evidence>
<proteinExistence type="predicted"/>
<evidence type="ECO:0000313" key="9">
    <source>
        <dbReference type="Proteomes" id="UP000602284"/>
    </source>
</evidence>
<comment type="caution">
    <text evidence="8">The sequence shown here is derived from an EMBL/GenBank/DDBJ whole genome shotgun (WGS) entry which is preliminary data.</text>
</comment>
<dbReference type="EMBL" id="JAEQNB010000003">
    <property type="protein sequence ID" value="MBL0387485.1"/>
    <property type="molecule type" value="Genomic_DNA"/>
</dbReference>
<keyword evidence="4" id="KW-1133">Transmembrane helix</keyword>
<feature type="compositionally biased region" description="Low complexity" evidence="6">
    <location>
        <begin position="348"/>
        <end position="358"/>
    </location>
</feature>
<keyword evidence="2" id="KW-1003">Cell membrane</keyword>